<comment type="similarity">
    <text evidence="2">Belongs to the phosphothreonine lyase family.</text>
</comment>
<dbReference type="Gene3D" id="3.30.2430.10">
    <property type="entry name" value="phosphothreonine lyase"/>
    <property type="match status" value="1"/>
</dbReference>
<reference evidence="8" key="1">
    <citation type="submission" date="2018-07" db="EMBL/GenBank/DDBJ databases">
        <authorList>
            <person name="Ashton P.M."/>
            <person name="Dallman T."/>
            <person name="Nair S."/>
            <person name="De Pinna E."/>
            <person name="Peters T."/>
            <person name="Grant K."/>
        </authorList>
    </citation>
    <scope>NUCLEOTIDE SEQUENCE [LARGE SCALE GENOMIC DNA]</scope>
    <source>
        <strain evidence="8">440016</strain>
    </source>
</reference>
<keyword evidence="6 8" id="KW-0456">Lyase</keyword>
<evidence type="ECO:0000256" key="3">
    <source>
        <dbReference type="ARBA" id="ARBA00019026"/>
    </source>
</evidence>
<evidence type="ECO:0000256" key="4">
    <source>
        <dbReference type="ARBA" id="ARBA00022525"/>
    </source>
</evidence>
<sequence length="243" mass="28086">MPVINRPNLKKLAPLNINSAYARAGISSTNEHLKNNFDTLHNQMRDMPVSHFKEARDVPDYSEIRQIGFFSIIQNHDFLINKDSDDVFIHARRQSTKYQGEFAGDKFHISVQREMVPQAFQALSGLLFSEDSPVDKWKMTDPERIDKQARLSVGAQFTLYIKPDQENSQYSASLLHNTREFIACLESRLSEKGIIPGQCPDSDVHPESWQYLSYRNELRSERSGSEAQSRALREEPFYRLMTE</sequence>
<evidence type="ECO:0000256" key="2">
    <source>
        <dbReference type="ARBA" id="ARBA00009168"/>
    </source>
</evidence>
<gene>
    <name evidence="8" type="ORF">DSF98_22050</name>
</gene>
<evidence type="ECO:0000256" key="5">
    <source>
        <dbReference type="ARBA" id="ARBA00023026"/>
    </source>
</evidence>
<dbReference type="Proteomes" id="UP000839682">
    <property type="component" value="Unassembled WGS sequence"/>
</dbReference>
<organism evidence="8">
    <name type="scientific">Salmonella enterica I</name>
    <dbReference type="NCBI Taxonomy" id="59201"/>
    <lineage>
        <taxon>Bacteria</taxon>
        <taxon>Pseudomonadati</taxon>
        <taxon>Pseudomonadota</taxon>
        <taxon>Gammaproteobacteria</taxon>
        <taxon>Enterobacterales</taxon>
        <taxon>Enterobacteriaceae</taxon>
        <taxon>Salmonella</taxon>
    </lineage>
</organism>
<dbReference type="InterPro" id="IPR038498">
    <property type="entry name" value="OspF/SpvC_sf"/>
</dbReference>
<comment type="subcellular location">
    <subcellularLocation>
        <location evidence="1">Secreted</location>
    </subcellularLocation>
</comment>
<dbReference type="AlphaFoldDB" id="A0A3V2NZN6"/>
<dbReference type="Pfam" id="PF03536">
    <property type="entry name" value="VRP3"/>
    <property type="match status" value="1"/>
</dbReference>
<dbReference type="GO" id="GO:0016829">
    <property type="term" value="F:lyase activity"/>
    <property type="evidence" value="ECO:0007669"/>
    <property type="project" value="UniProtKB-KW"/>
</dbReference>
<dbReference type="InterPro" id="IPR003519">
    <property type="entry name" value="OspF/SpvC"/>
</dbReference>
<accession>A0A3V2NZN6</accession>
<protein>
    <recommendedName>
        <fullName evidence="3">MAPK phosphothreonine lyase</fullName>
    </recommendedName>
    <alternativeName>
        <fullName evidence="7">Secreted effector protein SpvC</fullName>
    </alternativeName>
</protein>
<comment type="caution">
    <text evidence="8">The sequence shown here is derived from an EMBL/GenBank/DDBJ whole genome shotgun (WGS) entry which is preliminary data.</text>
</comment>
<evidence type="ECO:0000256" key="7">
    <source>
        <dbReference type="ARBA" id="ARBA00032568"/>
    </source>
</evidence>
<dbReference type="EMBL" id="AAACIV010000027">
    <property type="protein sequence ID" value="EAA7255316.1"/>
    <property type="molecule type" value="Genomic_DNA"/>
</dbReference>
<evidence type="ECO:0000256" key="1">
    <source>
        <dbReference type="ARBA" id="ARBA00004613"/>
    </source>
</evidence>
<evidence type="ECO:0000313" key="8">
    <source>
        <dbReference type="EMBL" id="EAA7255316.1"/>
    </source>
</evidence>
<evidence type="ECO:0000256" key="6">
    <source>
        <dbReference type="ARBA" id="ARBA00023239"/>
    </source>
</evidence>
<name>A0A3V2NZN6_SALET</name>
<dbReference type="NCBIfam" id="NF011781">
    <property type="entry name" value="PRK15245.1"/>
    <property type="match status" value="1"/>
</dbReference>
<keyword evidence="4" id="KW-0964">Secreted</keyword>
<dbReference type="PRINTS" id="PR01342">
    <property type="entry name" value="SALVRPPROT"/>
</dbReference>
<dbReference type="GO" id="GO:0005576">
    <property type="term" value="C:extracellular region"/>
    <property type="evidence" value="ECO:0007669"/>
    <property type="project" value="UniProtKB-SubCell"/>
</dbReference>
<keyword evidence="5" id="KW-0843">Virulence</keyword>
<proteinExistence type="inferred from homology"/>